<organism evidence="1 2">
    <name type="scientific">Undibacterium jejuense</name>
    <dbReference type="NCBI Taxonomy" id="1344949"/>
    <lineage>
        <taxon>Bacteria</taxon>
        <taxon>Pseudomonadati</taxon>
        <taxon>Pseudomonadota</taxon>
        <taxon>Betaproteobacteria</taxon>
        <taxon>Burkholderiales</taxon>
        <taxon>Oxalobacteraceae</taxon>
        <taxon>Undibacterium</taxon>
    </lineage>
</organism>
<proteinExistence type="predicted"/>
<sequence>WKGYHCNHSAASANYFRTTGSLLNKSDHQSKDRSTCVDRVLTIHKSIVRDKDVKIFLNRPRVGDIISLNSNTLDYVTTRTERTETEYIVGNVTRVNVLSHFGRLFSDEEGRVVSYELANPDDQRVRGLAIKSMKENNDGNDGKVHLKVSKIVSAQGVVKRYIVHDILEIF</sequence>
<dbReference type="Proteomes" id="UP000634011">
    <property type="component" value="Unassembled WGS sequence"/>
</dbReference>
<feature type="non-terminal residue" evidence="1">
    <location>
        <position position="1"/>
    </location>
</feature>
<keyword evidence="2" id="KW-1185">Reference proteome</keyword>
<protein>
    <submittedName>
        <fullName evidence="1">Uncharacterized protein</fullName>
    </submittedName>
</protein>
<dbReference type="EMBL" id="JACOFV010000026">
    <property type="protein sequence ID" value="MBC3864232.1"/>
    <property type="molecule type" value="Genomic_DNA"/>
</dbReference>
<evidence type="ECO:0000313" key="1">
    <source>
        <dbReference type="EMBL" id="MBC3864232.1"/>
    </source>
</evidence>
<name>A0A923HGS0_9BURK</name>
<reference evidence="1" key="1">
    <citation type="submission" date="2020-08" db="EMBL/GenBank/DDBJ databases">
        <title>Novel species isolated from subtropical streams in China.</title>
        <authorList>
            <person name="Lu H."/>
        </authorList>
    </citation>
    <scope>NUCLEOTIDE SEQUENCE</scope>
    <source>
        <strain evidence="1">KACC 12607</strain>
    </source>
</reference>
<accession>A0A923HGS0</accession>
<comment type="caution">
    <text evidence="1">The sequence shown here is derived from an EMBL/GenBank/DDBJ whole genome shotgun (WGS) entry which is preliminary data.</text>
</comment>
<evidence type="ECO:0000313" key="2">
    <source>
        <dbReference type="Proteomes" id="UP000634011"/>
    </source>
</evidence>
<dbReference type="RefSeq" id="WP_222613201.1">
    <property type="nucleotide sequence ID" value="NZ_JACOFV010000026.1"/>
</dbReference>
<dbReference type="AlphaFoldDB" id="A0A923HGS0"/>
<gene>
    <name evidence="1" type="ORF">H8K32_19185</name>
</gene>